<evidence type="ECO:0000313" key="3">
    <source>
        <dbReference type="Proteomes" id="UP000064921"/>
    </source>
</evidence>
<dbReference type="InterPro" id="IPR036291">
    <property type="entry name" value="NAD(P)-bd_dom_sf"/>
</dbReference>
<dbReference type="AlphaFoldDB" id="A0A0U3FKJ9"/>
<reference evidence="2 3" key="1">
    <citation type="submission" date="2015-10" db="EMBL/GenBank/DDBJ databases">
        <title>The world's first case of liver abscess caused by Pannonibacter phragmitetus.</title>
        <authorList>
            <person name="Ming D."/>
            <person name="Wang M."/>
            <person name="Zhou Y."/>
            <person name="Jiang T."/>
            <person name="Hu S."/>
        </authorList>
    </citation>
    <scope>NUCLEOTIDE SEQUENCE [LARGE SCALE GENOMIC DNA]</scope>
    <source>
        <strain evidence="2 3">31801</strain>
    </source>
</reference>
<sequence length="314" mass="35820">MSQTKIFTVTGGAGFIGKHFVKRLLDDGHYVTNIDVMNYAADRKVAQEFLDYEKYRHVEEDISNLRHLQECDYLVNFAAESHVDNSIASSREFCFSNFIGTHRLLELTRAKGPDDRPHFLQISTDEVYGDIKEGTHSEDDILKPSNPYSATKAAADMLVHGWARTYGIRYNIIRMTNNYGKHQYPEKLIPKSAGRMLRGKPALLQGNGTYYRNWLHAEDSVDAILTVIDKGEANRIYNVCGNAELQNIEVVRKIAAIIGIEESKAYKFVADRVGQDVRYSLDSSALHALGWVPRRNFDEELRKIIEAVDFHRFV</sequence>
<name>A0A0U3FKJ9_9HYPH</name>
<keyword evidence="3" id="KW-1185">Reference proteome</keyword>
<evidence type="ECO:0000259" key="1">
    <source>
        <dbReference type="Pfam" id="PF16363"/>
    </source>
</evidence>
<proteinExistence type="predicted"/>
<dbReference type="EMBL" id="CP013068">
    <property type="protein sequence ID" value="ALV26702.1"/>
    <property type="molecule type" value="Genomic_DNA"/>
</dbReference>
<dbReference type="PANTHER" id="PTHR43000">
    <property type="entry name" value="DTDP-D-GLUCOSE 4,6-DEHYDRATASE-RELATED"/>
    <property type="match status" value="1"/>
</dbReference>
<gene>
    <name evidence="2" type="ORF">APZ00_06090</name>
</gene>
<organism evidence="2 3">
    <name type="scientific">Pannonibacter phragmitetus</name>
    <dbReference type="NCBI Taxonomy" id="121719"/>
    <lineage>
        <taxon>Bacteria</taxon>
        <taxon>Pseudomonadati</taxon>
        <taxon>Pseudomonadota</taxon>
        <taxon>Alphaproteobacteria</taxon>
        <taxon>Hyphomicrobiales</taxon>
        <taxon>Stappiaceae</taxon>
        <taxon>Pannonibacter</taxon>
    </lineage>
</organism>
<dbReference type="SUPFAM" id="SSF51735">
    <property type="entry name" value="NAD(P)-binding Rossmann-fold domains"/>
    <property type="match status" value="1"/>
</dbReference>
<protein>
    <recommendedName>
        <fullName evidence="1">NAD(P)-binding domain-containing protein</fullName>
    </recommendedName>
</protein>
<dbReference type="InterPro" id="IPR016040">
    <property type="entry name" value="NAD(P)-bd_dom"/>
</dbReference>
<feature type="domain" description="NAD(P)-binding" evidence="1">
    <location>
        <begin position="9"/>
        <end position="303"/>
    </location>
</feature>
<evidence type="ECO:0000313" key="2">
    <source>
        <dbReference type="EMBL" id="ALV26702.1"/>
    </source>
</evidence>
<dbReference type="Gene3D" id="3.90.25.10">
    <property type="entry name" value="UDP-galactose 4-epimerase, domain 1"/>
    <property type="match status" value="1"/>
</dbReference>
<dbReference type="RefSeq" id="WP_058898364.1">
    <property type="nucleotide sequence ID" value="NZ_CP013068.1"/>
</dbReference>
<dbReference type="STRING" id="121719.APZ00_06090"/>
<dbReference type="Proteomes" id="UP000064921">
    <property type="component" value="Chromosome"/>
</dbReference>
<dbReference type="Pfam" id="PF16363">
    <property type="entry name" value="GDP_Man_Dehyd"/>
    <property type="match status" value="1"/>
</dbReference>
<dbReference type="Gene3D" id="3.40.50.720">
    <property type="entry name" value="NAD(P)-binding Rossmann-like Domain"/>
    <property type="match status" value="1"/>
</dbReference>
<dbReference type="KEGG" id="pphr:APZ00_06090"/>
<accession>A0A0U3FKJ9</accession>